<dbReference type="KEGG" id="llu:AKJ09_03755"/>
<dbReference type="STRING" id="1391654.AKJ09_03755"/>
<reference evidence="3 4" key="1">
    <citation type="submission" date="2015-08" db="EMBL/GenBank/DDBJ databases">
        <authorList>
            <person name="Babu N.S."/>
            <person name="Beckwith C.J."/>
            <person name="Beseler K.G."/>
            <person name="Brison A."/>
            <person name="Carone J.V."/>
            <person name="Caskin T.P."/>
            <person name="Diamond M."/>
            <person name="Durham M.E."/>
            <person name="Foxe J.M."/>
            <person name="Go M."/>
            <person name="Henderson B.A."/>
            <person name="Jones I.B."/>
            <person name="McGettigan J.A."/>
            <person name="Micheletti S.J."/>
            <person name="Nasrallah M.E."/>
            <person name="Ortiz D."/>
            <person name="Piller C.R."/>
            <person name="Privatt S.R."/>
            <person name="Schneider S.L."/>
            <person name="Sharp S."/>
            <person name="Smith T.C."/>
            <person name="Stanton J.D."/>
            <person name="Ullery H.E."/>
            <person name="Wilson R.J."/>
            <person name="Serrano M.G."/>
            <person name="Buck G."/>
            <person name="Lee V."/>
            <person name="Wang Y."/>
            <person name="Carvalho R."/>
            <person name="Voegtly L."/>
            <person name="Shi R."/>
            <person name="Duckworth R."/>
            <person name="Johnson A."/>
            <person name="Loviza R."/>
            <person name="Walstead R."/>
            <person name="Shah Z."/>
            <person name="Kiflezghi M."/>
            <person name="Wade K."/>
            <person name="Ball S.L."/>
            <person name="Bradley K.W."/>
            <person name="Asai D.J."/>
            <person name="Bowman C.A."/>
            <person name="Russell D.A."/>
            <person name="Pope W.H."/>
            <person name="Jacobs-Sera D."/>
            <person name="Hendrix R.W."/>
            <person name="Hatfull G.F."/>
        </authorList>
    </citation>
    <scope>NUCLEOTIDE SEQUENCE [LARGE SCALE GENOMIC DNA]</scope>
    <source>
        <strain evidence="3 4">DSM 27648</strain>
    </source>
</reference>
<dbReference type="RefSeq" id="WP_169927605.1">
    <property type="nucleotide sequence ID" value="NZ_CP012333.1"/>
</dbReference>
<keyword evidence="2" id="KW-0732">Signal</keyword>
<gene>
    <name evidence="3" type="ORF">AKJ09_03755</name>
</gene>
<organism evidence="3 4">
    <name type="scientific">Labilithrix luteola</name>
    <dbReference type="NCBI Taxonomy" id="1391654"/>
    <lineage>
        <taxon>Bacteria</taxon>
        <taxon>Pseudomonadati</taxon>
        <taxon>Myxococcota</taxon>
        <taxon>Polyangia</taxon>
        <taxon>Polyangiales</taxon>
        <taxon>Labilitrichaceae</taxon>
        <taxon>Labilithrix</taxon>
    </lineage>
</organism>
<evidence type="ECO:0000256" key="1">
    <source>
        <dbReference type="SAM" id="MobiDB-lite"/>
    </source>
</evidence>
<dbReference type="Gene3D" id="2.40.160.10">
    <property type="entry name" value="Porin"/>
    <property type="match status" value="1"/>
</dbReference>
<dbReference type="InterPro" id="IPR023614">
    <property type="entry name" value="Porin_dom_sf"/>
</dbReference>
<dbReference type="Proteomes" id="UP000064967">
    <property type="component" value="Chromosome"/>
</dbReference>
<proteinExistence type="predicted"/>
<feature type="chain" id="PRO_5005466632" evidence="2">
    <location>
        <begin position="29"/>
        <end position="564"/>
    </location>
</feature>
<feature type="region of interest" description="Disordered" evidence="1">
    <location>
        <begin position="513"/>
        <end position="538"/>
    </location>
</feature>
<sequence>MSRSQHTPLCTAAFAAFSVLASPAVAFAQATPTEPPAASPPASTSEVQAAPSARALEKNEQTEATAPGAVKVDNSPVGDDSHPLAGYHNGIFYLRDPHDNFNLFVQGRAQIDFYSYAGSGVSNTALKPTLFLRRIRPEITGDFLGHFRFMLAGDFGATGIDNPRGTNETSAAAPGAQPGASTARFAAAEATRFSAAATDVFLVYYQNSLLNVQVGQFDAPFTMENRTSDKYIPFMERSLAVRAVGIPSNKEIGGMVFGETKNRVWYYSAGLFNGDGQNRPNVDSRGDLYARTFVKPLAGSGIKTPIKDAQIGGSFHYGSRDPKWVEYDYAPMITQAAWQFWSPVYNGSKGPTHVIPSGNQFGVAGELRIPVDRFDFTGEVVWIDNNTREAVEGFQATNNERFGDIHGISYYAQVGYWPFGQRDITGLPGYETPPRIDWSKPDAAIAPRALQLLAKWEQVSLNYQSASRAGTPDSKNIDGDIRANALSFGANYWASRHIRLSLNYVVNMFPDSAPASPSSPGGPVQTSNNRAVAPGNTIPVGVDNEARNNAHTLHEILMRFAVAL</sequence>
<dbReference type="InterPro" id="IPR010870">
    <property type="entry name" value="Porin_O/P"/>
</dbReference>
<protein>
    <submittedName>
        <fullName evidence="3">Uncharacterized protein</fullName>
    </submittedName>
</protein>
<evidence type="ECO:0000313" key="3">
    <source>
        <dbReference type="EMBL" id="AKU97091.1"/>
    </source>
</evidence>
<feature type="compositionally biased region" description="Low complexity" evidence="1">
    <location>
        <begin position="513"/>
        <end position="523"/>
    </location>
</feature>
<name>A0A0K1PUN4_9BACT</name>
<dbReference type="AlphaFoldDB" id="A0A0K1PUN4"/>
<evidence type="ECO:0000313" key="4">
    <source>
        <dbReference type="Proteomes" id="UP000064967"/>
    </source>
</evidence>
<keyword evidence="4" id="KW-1185">Reference proteome</keyword>
<dbReference type="EMBL" id="CP012333">
    <property type="protein sequence ID" value="AKU97091.1"/>
    <property type="molecule type" value="Genomic_DNA"/>
</dbReference>
<dbReference type="Pfam" id="PF07396">
    <property type="entry name" value="Porin_O_P"/>
    <property type="match status" value="1"/>
</dbReference>
<accession>A0A0K1PUN4</accession>
<feature type="signal peptide" evidence="2">
    <location>
        <begin position="1"/>
        <end position="28"/>
    </location>
</feature>
<evidence type="ECO:0000256" key="2">
    <source>
        <dbReference type="SAM" id="SignalP"/>
    </source>
</evidence>
<feature type="region of interest" description="Disordered" evidence="1">
    <location>
        <begin position="31"/>
        <end position="77"/>
    </location>
</feature>